<dbReference type="GO" id="GO:0003824">
    <property type="term" value="F:catalytic activity"/>
    <property type="evidence" value="ECO:0007669"/>
    <property type="project" value="UniProtKB-ARBA"/>
</dbReference>
<dbReference type="PANTHER" id="PTHR43194:SF2">
    <property type="entry name" value="PEROXISOMAL MEMBRANE PROTEIN LPX1"/>
    <property type="match status" value="1"/>
</dbReference>
<organism evidence="2 3">
    <name type="scientific">Umezawaea tangerina</name>
    <dbReference type="NCBI Taxonomy" id="84725"/>
    <lineage>
        <taxon>Bacteria</taxon>
        <taxon>Bacillati</taxon>
        <taxon>Actinomycetota</taxon>
        <taxon>Actinomycetes</taxon>
        <taxon>Pseudonocardiales</taxon>
        <taxon>Pseudonocardiaceae</taxon>
        <taxon>Umezawaea</taxon>
    </lineage>
</organism>
<name>A0A2T0SXR2_9PSEU</name>
<dbReference type="OrthoDB" id="4540226at2"/>
<dbReference type="RefSeq" id="WP_106191445.1">
    <property type="nucleotide sequence ID" value="NZ_PVTF01000009.1"/>
</dbReference>
<dbReference type="InterPro" id="IPR029058">
    <property type="entry name" value="AB_hydrolase_fold"/>
</dbReference>
<dbReference type="SUPFAM" id="SSF53474">
    <property type="entry name" value="alpha/beta-Hydrolases"/>
    <property type="match status" value="1"/>
</dbReference>
<comment type="caution">
    <text evidence="2">The sequence shown here is derived from an EMBL/GenBank/DDBJ whole genome shotgun (WGS) entry which is preliminary data.</text>
</comment>
<dbReference type="Pfam" id="PF12697">
    <property type="entry name" value="Abhydrolase_6"/>
    <property type="match status" value="1"/>
</dbReference>
<sequence>MPVFVHGNPATAAVWEPLLAALGRDDVTRLSPPGFGSPLPPGFGATADEYHDWLVAELEAFGEPVDLVGHDLGGSHVVRVAMTRPDLLRSWVSDAVGVFHPDYRWHYLARLWRTPGVGEVDVARRFGGTVADRTAFLVTRGVPADVAARIAPHQNPAMGRAVLAHHRSTTRPTRSPRLAAHRPGLAVVATADNTAGTDVQRWEAAAAAGASVEVLEGLGHWWMVQDPDLAAKALTRFWESVPGSAA</sequence>
<accession>A0A2T0SXR2</accession>
<proteinExistence type="predicted"/>
<keyword evidence="3" id="KW-1185">Reference proteome</keyword>
<feature type="domain" description="AB hydrolase-1" evidence="1">
    <location>
        <begin position="3"/>
        <end position="231"/>
    </location>
</feature>
<evidence type="ECO:0000313" key="3">
    <source>
        <dbReference type="Proteomes" id="UP000239494"/>
    </source>
</evidence>
<dbReference type="AlphaFoldDB" id="A0A2T0SXR2"/>
<evidence type="ECO:0000313" key="2">
    <source>
        <dbReference type="EMBL" id="PRY38207.1"/>
    </source>
</evidence>
<dbReference type="Gene3D" id="3.40.50.1820">
    <property type="entry name" value="alpha/beta hydrolase"/>
    <property type="match status" value="1"/>
</dbReference>
<protein>
    <submittedName>
        <fullName evidence="2">Pimeloyl-ACP methyl ester carboxylesterase</fullName>
    </submittedName>
</protein>
<dbReference type="PANTHER" id="PTHR43194">
    <property type="entry name" value="HYDROLASE ALPHA/BETA FOLD FAMILY"/>
    <property type="match status" value="1"/>
</dbReference>
<dbReference type="EMBL" id="PVTF01000009">
    <property type="protein sequence ID" value="PRY38207.1"/>
    <property type="molecule type" value="Genomic_DNA"/>
</dbReference>
<dbReference type="InterPro" id="IPR000073">
    <property type="entry name" value="AB_hydrolase_1"/>
</dbReference>
<dbReference type="InterPro" id="IPR050228">
    <property type="entry name" value="Carboxylesterase_BioH"/>
</dbReference>
<reference evidence="2 3" key="1">
    <citation type="submission" date="2018-03" db="EMBL/GenBank/DDBJ databases">
        <title>Genomic Encyclopedia of Archaeal and Bacterial Type Strains, Phase II (KMG-II): from individual species to whole genera.</title>
        <authorList>
            <person name="Goeker M."/>
        </authorList>
    </citation>
    <scope>NUCLEOTIDE SEQUENCE [LARGE SCALE GENOMIC DNA]</scope>
    <source>
        <strain evidence="2 3">DSM 44720</strain>
    </source>
</reference>
<evidence type="ECO:0000259" key="1">
    <source>
        <dbReference type="Pfam" id="PF12697"/>
    </source>
</evidence>
<dbReference type="Proteomes" id="UP000239494">
    <property type="component" value="Unassembled WGS sequence"/>
</dbReference>
<gene>
    <name evidence="2" type="ORF">CLV43_109428</name>
</gene>